<evidence type="ECO:0000256" key="8">
    <source>
        <dbReference type="RuleBase" id="RU003322"/>
    </source>
</evidence>
<dbReference type="NCBIfam" id="NF003520">
    <property type="entry name" value="PRK05183.1"/>
    <property type="match status" value="1"/>
</dbReference>
<dbReference type="SUPFAM" id="SSF100934">
    <property type="entry name" value="Heat shock protein 70kD (HSP70), C-terminal subdomain"/>
    <property type="match status" value="1"/>
</dbReference>
<evidence type="ECO:0000313" key="11">
    <source>
        <dbReference type="Proteomes" id="UP001268089"/>
    </source>
</evidence>
<dbReference type="InterPro" id="IPR043129">
    <property type="entry name" value="ATPase_NBD"/>
</dbReference>
<dbReference type="Gene3D" id="3.90.640.10">
    <property type="entry name" value="Actin, Chain A, domain 4"/>
    <property type="match status" value="1"/>
</dbReference>
<comment type="caution">
    <text evidence="10">The sequence shown here is derived from an EMBL/GenBank/DDBJ whole genome shotgun (WGS) entry which is preliminary data.</text>
</comment>
<dbReference type="InterPro" id="IPR018181">
    <property type="entry name" value="Heat_shock_70_CS"/>
</dbReference>
<dbReference type="RefSeq" id="WP_310338279.1">
    <property type="nucleotide sequence ID" value="NZ_JAVDXO010000001.1"/>
</dbReference>
<feature type="region of interest" description="Disordered" evidence="9">
    <location>
        <begin position="606"/>
        <end position="648"/>
    </location>
</feature>
<dbReference type="NCBIfam" id="TIGR02350">
    <property type="entry name" value="prok_dnaK"/>
    <property type="match status" value="1"/>
</dbReference>
<keyword evidence="5 7" id="KW-0067">ATP-binding</keyword>
<dbReference type="PRINTS" id="PR00301">
    <property type="entry name" value="HEATSHOCK70"/>
</dbReference>
<accession>A0ABU1ZGZ0</accession>
<protein>
    <recommendedName>
        <fullName evidence="2 7">Chaperone protein DnaK</fullName>
    </recommendedName>
    <alternativeName>
        <fullName evidence="7">HSP70</fullName>
    </alternativeName>
    <alternativeName>
        <fullName evidence="7">Heat shock 70 kDa protein</fullName>
    </alternativeName>
    <alternativeName>
        <fullName evidence="7">Heat shock protein 70</fullName>
    </alternativeName>
</protein>
<dbReference type="PROSITE" id="PS01036">
    <property type="entry name" value="HSP70_3"/>
    <property type="match status" value="1"/>
</dbReference>
<evidence type="ECO:0000313" key="10">
    <source>
        <dbReference type="EMBL" id="MDR7304809.1"/>
    </source>
</evidence>
<dbReference type="InterPro" id="IPR012725">
    <property type="entry name" value="Chaperone_DnaK"/>
</dbReference>
<evidence type="ECO:0000256" key="6">
    <source>
        <dbReference type="ARBA" id="ARBA00023016"/>
    </source>
</evidence>
<dbReference type="InterPro" id="IPR029047">
    <property type="entry name" value="HSP70_peptide-bd_sf"/>
</dbReference>
<comment type="induction">
    <text evidence="7">By stress conditions e.g. heat shock.</text>
</comment>
<evidence type="ECO:0000256" key="2">
    <source>
        <dbReference type="ARBA" id="ARBA00014415"/>
    </source>
</evidence>
<evidence type="ECO:0000256" key="3">
    <source>
        <dbReference type="ARBA" id="ARBA00022553"/>
    </source>
</evidence>
<gene>
    <name evidence="7" type="primary">dnaK</name>
    <name evidence="10" type="ORF">J2X15_000075</name>
</gene>
<dbReference type="PANTHER" id="PTHR19375">
    <property type="entry name" value="HEAT SHOCK PROTEIN 70KDA"/>
    <property type="match status" value="1"/>
</dbReference>
<dbReference type="Gene3D" id="2.60.34.10">
    <property type="entry name" value="Substrate Binding Domain Of DNAk, Chain A, domain 1"/>
    <property type="match status" value="1"/>
</dbReference>
<dbReference type="SUPFAM" id="SSF53067">
    <property type="entry name" value="Actin-like ATPase domain"/>
    <property type="match status" value="2"/>
</dbReference>
<name>A0ABU1ZGZ0_9BURK</name>
<dbReference type="Gene3D" id="3.30.420.40">
    <property type="match status" value="2"/>
</dbReference>
<sequence length="648" mass="69785">MGRIIGIDLGTTNSCVAIMEGNTAKVIENAEGARTTPSIIAYQEDGEVLVGASAKRQSVTNPKNTLYAVKRLIGRKFSEKEVQKDIDLMPYTIAAADNGDAWVEVRGNRMAPQQVSADILRKMKKTAEDYLGEEVTDAVITVPAYFNDAQRQATKDAGRIAGLDVKRIINEPTAAALAFGLDKNEKGDRKIAVYDLGGGTFDVSIIEIADVDGEKQFEVLSTNGDTFLGGEDFDQRVIDFIITEFKKEQGVDLSKDVLALQRLKEAAEKAKIELSSSSQTDINLPYVTADASGPKHLNIKLTRAKLEALVEELIERTIAPCRTALKDAGVSASDIHDVILVGGMTRMPKVQEKVKELFGKEPRKDVNPDEAVAVGAAIQGQVLSGDRKDVLLLDVTPLSLGIETLGGVMTKMITKNTTIPTKFAQTFSTAEDNQPAVTIKVFQGEREIAAVNKMLGEFNLEGIPPSARGTPQIEVSFDIDANGILHVGAKDKGTGKENKITIKANSGLSEAEIQQMVKDAELNAADDKKKLELVQAKNEADANVHSVKKSLAEYGDKLEAGEKEKIEAAIKDLEDVLKQDDKDAIKTKSEALMAASQKLGEKMYADMQAKQAAEGGTEAAPEQGAQASSKPADDDNVVDAEVKEVKKG</sequence>
<reference evidence="10 11" key="1">
    <citation type="submission" date="2023-07" db="EMBL/GenBank/DDBJ databases">
        <title>Sorghum-associated microbial communities from plants grown in Nebraska, USA.</title>
        <authorList>
            <person name="Schachtman D."/>
        </authorList>
    </citation>
    <scope>NUCLEOTIDE SEQUENCE [LARGE SCALE GENOMIC DNA]</scope>
    <source>
        <strain evidence="10 11">BE308</strain>
    </source>
</reference>
<keyword evidence="4 7" id="KW-0547">Nucleotide-binding</keyword>
<dbReference type="EMBL" id="JAVDXO010000001">
    <property type="protein sequence ID" value="MDR7304809.1"/>
    <property type="molecule type" value="Genomic_DNA"/>
</dbReference>
<dbReference type="Gene3D" id="1.20.1270.10">
    <property type="match status" value="1"/>
</dbReference>
<feature type="modified residue" description="Phosphothreonine; by autocatalysis" evidence="7">
    <location>
        <position position="200"/>
    </location>
</feature>
<dbReference type="NCBIfam" id="NF001413">
    <property type="entry name" value="PRK00290.1"/>
    <property type="match status" value="1"/>
</dbReference>
<dbReference type="Proteomes" id="UP001268089">
    <property type="component" value="Unassembled WGS sequence"/>
</dbReference>
<keyword evidence="6 7" id="KW-0346">Stress response</keyword>
<dbReference type="CDD" id="cd10234">
    <property type="entry name" value="ASKHA_NBD_HSP70_DnaK-like"/>
    <property type="match status" value="1"/>
</dbReference>
<keyword evidence="7" id="KW-0143">Chaperone</keyword>
<keyword evidence="11" id="KW-1185">Reference proteome</keyword>
<dbReference type="InterPro" id="IPR029048">
    <property type="entry name" value="HSP70_C_sf"/>
</dbReference>
<evidence type="ECO:0000256" key="5">
    <source>
        <dbReference type="ARBA" id="ARBA00022840"/>
    </source>
</evidence>
<dbReference type="HAMAP" id="MF_00332">
    <property type="entry name" value="DnaK"/>
    <property type="match status" value="1"/>
</dbReference>
<dbReference type="PROSITE" id="PS00329">
    <property type="entry name" value="HSP70_2"/>
    <property type="match status" value="1"/>
</dbReference>
<proteinExistence type="evidence at transcript level"/>
<dbReference type="InterPro" id="IPR013126">
    <property type="entry name" value="Hsp_70_fam"/>
</dbReference>
<comment type="function">
    <text evidence="7">Acts as a chaperone.</text>
</comment>
<comment type="similarity">
    <text evidence="1 7 8">Belongs to the heat shock protein 70 family.</text>
</comment>
<evidence type="ECO:0000256" key="7">
    <source>
        <dbReference type="HAMAP-Rule" id="MF_00332"/>
    </source>
</evidence>
<evidence type="ECO:0000256" key="1">
    <source>
        <dbReference type="ARBA" id="ARBA00007381"/>
    </source>
</evidence>
<dbReference type="Pfam" id="PF00012">
    <property type="entry name" value="HSP70"/>
    <property type="match status" value="1"/>
</dbReference>
<organism evidence="10 11">
    <name type="scientific">Rhodoferax saidenbachensis</name>
    <dbReference type="NCBI Taxonomy" id="1484693"/>
    <lineage>
        <taxon>Bacteria</taxon>
        <taxon>Pseudomonadati</taxon>
        <taxon>Pseudomonadota</taxon>
        <taxon>Betaproteobacteria</taxon>
        <taxon>Burkholderiales</taxon>
        <taxon>Comamonadaceae</taxon>
        <taxon>Rhodoferax</taxon>
    </lineage>
</organism>
<dbReference type="SUPFAM" id="SSF100920">
    <property type="entry name" value="Heat shock protein 70kD (HSP70), peptide-binding domain"/>
    <property type="match status" value="1"/>
</dbReference>
<keyword evidence="3 7" id="KW-0597">Phosphoprotein</keyword>
<dbReference type="PROSITE" id="PS00297">
    <property type="entry name" value="HSP70_1"/>
    <property type="match status" value="1"/>
</dbReference>
<evidence type="ECO:0000256" key="4">
    <source>
        <dbReference type="ARBA" id="ARBA00022741"/>
    </source>
</evidence>
<evidence type="ECO:0000256" key="9">
    <source>
        <dbReference type="SAM" id="MobiDB-lite"/>
    </source>
</evidence>